<comment type="caution">
    <text evidence="1">The sequence shown here is derived from an EMBL/GenBank/DDBJ whole genome shotgun (WGS) entry which is preliminary data.</text>
</comment>
<evidence type="ECO:0000313" key="1">
    <source>
        <dbReference type="EMBL" id="MPM28151.1"/>
    </source>
</evidence>
<proteinExistence type="predicted"/>
<gene>
    <name evidence="1" type="ORF">SDC9_74670</name>
</gene>
<reference evidence="1" key="1">
    <citation type="submission" date="2019-08" db="EMBL/GenBank/DDBJ databases">
        <authorList>
            <person name="Kucharzyk K."/>
            <person name="Murdoch R.W."/>
            <person name="Higgins S."/>
            <person name="Loffler F."/>
        </authorList>
    </citation>
    <scope>NUCLEOTIDE SEQUENCE</scope>
</reference>
<accession>A0A644YJT9</accession>
<dbReference type="EMBL" id="VSSQ01005175">
    <property type="protein sequence ID" value="MPM28151.1"/>
    <property type="molecule type" value="Genomic_DNA"/>
</dbReference>
<protein>
    <submittedName>
        <fullName evidence="1">Uncharacterized protein</fullName>
    </submittedName>
</protein>
<name>A0A644YJT9_9ZZZZ</name>
<organism evidence="1">
    <name type="scientific">bioreactor metagenome</name>
    <dbReference type="NCBI Taxonomy" id="1076179"/>
    <lineage>
        <taxon>unclassified sequences</taxon>
        <taxon>metagenomes</taxon>
        <taxon>ecological metagenomes</taxon>
    </lineage>
</organism>
<sequence>MSQKKGTVNLSQIFNLNNFSYEKTISNLNDSDDCVGSKVSGSIVFVAL</sequence>
<dbReference type="AlphaFoldDB" id="A0A644YJT9"/>